<sequence>MKTLRGDILFSLGLFFIWFILAQVPTCVRSGQIFSGIRDRRRPPQVTAGIAGGILRRPGDRRAGPTKRVHFPDDLPTLRFGVPEREQHAGPGRRRPARRRRLHGVSQPLPGQMPAPSQAKFPAGATPPPPAAVPQRPGQETPAVQRKFPHGPSAGFGTNYPTGKTHRLPGQGWEVTKF</sequence>
<reference evidence="3" key="1">
    <citation type="journal article" date="2016" name="Ticks Tick Borne Dis.">
        <title>De novo assembly and annotation of the salivary gland transcriptome of Rhipicephalus appendiculatus male and female ticks during blood feeding.</title>
        <authorList>
            <person name="de Castro M.H."/>
            <person name="de Klerk D."/>
            <person name="Pienaar R."/>
            <person name="Latif A.A."/>
            <person name="Rees D.J."/>
            <person name="Mans B.J."/>
        </authorList>
    </citation>
    <scope>NUCLEOTIDE SEQUENCE</scope>
    <source>
        <tissue evidence="3">Salivary glands</tissue>
    </source>
</reference>
<feature type="chain" id="PRO_5007285044" evidence="2">
    <location>
        <begin position="31"/>
        <end position="178"/>
    </location>
</feature>
<evidence type="ECO:0000256" key="2">
    <source>
        <dbReference type="SAM" id="SignalP"/>
    </source>
</evidence>
<feature type="region of interest" description="Disordered" evidence="1">
    <location>
        <begin position="55"/>
        <end position="178"/>
    </location>
</feature>
<feature type="signal peptide" evidence="2">
    <location>
        <begin position="1"/>
        <end position="30"/>
    </location>
</feature>
<organism evidence="3">
    <name type="scientific">Rhipicephalus appendiculatus</name>
    <name type="common">Brown ear tick</name>
    <dbReference type="NCBI Taxonomy" id="34631"/>
    <lineage>
        <taxon>Eukaryota</taxon>
        <taxon>Metazoa</taxon>
        <taxon>Ecdysozoa</taxon>
        <taxon>Arthropoda</taxon>
        <taxon>Chelicerata</taxon>
        <taxon>Arachnida</taxon>
        <taxon>Acari</taxon>
        <taxon>Parasitiformes</taxon>
        <taxon>Ixodida</taxon>
        <taxon>Ixodoidea</taxon>
        <taxon>Ixodidae</taxon>
        <taxon>Rhipicephalinae</taxon>
        <taxon>Rhipicephalus</taxon>
        <taxon>Rhipicephalus</taxon>
    </lineage>
</organism>
<name>A0A131YFG4_RHIAP</name>
<proteinExistence type="predicted"/>
<feature type="compositionally biased region" description="Basic residues" evidence="1">
    <location>
        <begin position="91"/>
        <end position="103"/>
    </location>
</feature>
<accession>A0A131YFG4</accession>
<dbReference type="EMBL" id="GEDV01011721">
    <property type="protein sequence ID" value="JAP76836.1"/>
    <property type="molecule type" value="Transcribed_RNA"/>
</dbReference>
<evidence type="ECO:0000256" key="1">
    <source>
        <dbReference type="SAM" id="MobiDB-lite"/>
    </source>
</evidence>
<evidence type="ECO:0000313" key="3">
    <source>
        <dbReference type="EMBL" id="JAP76836.1"/>
    </source>
</evidence>
<protein>
    <submittedName>
        <fullName evidence="3">Uncharacterized protein</fullName>
    </submittedName>
</protein>
<keyword evidence="2" id="KW-0732">Signal</keyword>
<dbReference type="AlphaFoldDB" id="A0A131YFG4"/>